<organism evidence="2 3">
    <name type="scientific">Neoasaia chiangmaiensis</name>
    <dbReference type="NCBI Taxonomy" id="320497"/>
    <lineage>
        <taxon>Bacteria</taxon>
        <taxon>Pseudomonadati</taxon>
        <taxon>Pseudomonadota</taxon>
        <taxon>Alphaproteobacteria</taxon>
        <taxon>Acetobacterales</taxon>
        <taxon>Acetobacteraceae</taxon>
        <taxon>Neoasaia</taxon>
    </lineage>
</organism>
<feature type="active site" description="Proton acceptor" evidence="1">
    <location>
        <position position="120"/>
    </location>
</feature>
<dbReference type="InterPro" id="IPR009097">
    <property type="entry name" value="Cyclic_Pdiesterase"/>
</dbReference>
<feature type="active site" description="Proton donor" evidence="1">
    <location>
        <position position="36"/>
    </location>
</feature>
<dbReference type="GO" id="GO:0008664">
    <property type="term" value="F:RNA 2',3'-cyclic 3'-phosphodiesterase activity"/>
    <property type="evidence" value="ECO:0007669"/>
    <property type="project" value="UniProtKB-EC"/>
</dbReference>
<dbReference type="Pfam" id="PF13563">
    <property type="entry name" value="2_5_RNA_ligase2"/>
    <property type="match status" value="1"/>
</dbReference>
<dbReference type="GO" id="GO:0004113">
    <property type="term" value="F:2',3'-cyclic-nucleotide 3'-phosphodiesterase activity"/>
    <property type="evidence" value="ECO:0007669"/>
    <property type="project" value="InterPro"/>
</dbReference>
<dbReference type="SUPFAM" id="SSF55144">
    <property type="entry name" value="LigT-like"/>
    <property type="match status" value="1"/>
</dbReference>
<name>A0A1U9KUB7_9PROT</name>
<accession>A0A1U9KUB7</accession>
<comment type="similarity">
    <text evidence="1">Belongs to the 2H phosphoesterase superfamily. ThpR family.</text>
</comment>
<keyword evidence="3" id="KW-1185">Reference proteome</keyword>
<dbReference type="STRING" id="320497.A0U93_03350"/>
<protein>
    <recommendedName>
        <fullName evidence="1">RNA 2',3'-cyclic phosphodiesterase</fullName>
        <shortName evidence="1">RNA 2',3'-CPDase</shortName>
        <ecNumber evidence="1">3.1.4.58</ecNumber>
    </recommendedName>
</protein>
<sequence length="185" mass="20987">MRLFTALDIAPPQKKVLASMRGSLPGAIWLPPESYHVTLRFLGEIESRHTAEEIDFALSRITAVPFALQLNGTGLTTTGRGRKLWIGVERSDELLRLQARIESALRRIGLVPDKRRFQPHVVIAHLPDDTLVERWMQIHNLGRYDPMPIDRFALFESHRGPDAPHYENCAEYLLDPKAVSLVHPA</sequence>
<proteinExistence type="inferred from homology"/>
<comment type="catalytic activity">
    <reaction evidence="1">
        <text>a 3'-end 2',3'-cyclophospho-ribonucleotide-RNA + H2O = a 3'-end 2'-phospho-ribonucleotide-RNA + H(+)</text>
        <dbReference type="Rhea" id="RHEA:11828"/>
        <dbReference type="Rhea" id="RHEA-COMP:10464"/>
        <dbReference type="Rhea" id="RHEA-COMP:17353"/>
        <dbReference type="ChEBI" id="CHEBI:15377"/>
        <dbReference type="ChEBI" id="CHEBI:15378"/>
        <dbReference type="ChEBI" id="CHEBI:83064"/>
        <dbReference type="ChEBI" id="CHEBI:173113"/>
        <dbReference type="EC" id="3.1.4.58"/>
    </reaction>
</comment>
<dbReference type="InterPro" id="IPR004175">
    <property type="entry name" value="RNA_CPDase"/>
</dbReference>
<dbReference type="EC" id="3.1.4.58" evidence="1"/>
<keyword evidence="1" id="KW-0378">Hydrolase</keyword>
<dbReference type="HAMAP" id="MF_01940">
    <property type="entry name" value="RNA_CPDase"/>
    <property type="match status" value="1"/>
</dbReference>
<reference evidence="2 3" key="1">
    <citation type="submission" date="2016-03" db="EMBL/GenBank/DDBJ databases">
        <title>Acetic acid bacteria sequencing.</title>
        <authorList>
            <person name="Brandt J."/>
            <person name="Jakob F."/>
            <person name="Vogel R.F."/>
        </authorList>
    </citation>
    <scope>NUCLEOTIDE SEQUENCE [LARGE SCALE GENOMIC DNA]</scope>
    <source>
        <strain evidence="2 3">NBRC 101099</strain>
    </source>
</reference>
<feature type="short sequence motif" description="HXTX 1" evidence="1">
    <location>
        <begin position="36"/>
        <end position="39"/>
    </location>
</feature>
<dbReference type="Proteomes" id="UP000188604">
    <property type="component" value="Chromosome"/>
</dbReference>
<gene>
    <name evidence="2" type="ORF">A0U93_03350</name>
</gene>
<dbReference type="EMBL" id="CP014691">
    <property type="protein sequence ID" value="AQS89250.1"/>
    <property type="molecule type" value="Genomic_DNA"/>
</dbReference>
<evidence type="ECO:0000313" key="2">
    <source>
        <dbReference type="EMBL" id="AQS89250.1"/>
    </source>
</evidence>
<dbReference type="KEGG" id="nch:A0U93_03350"/>
<dbReference type="NCBIfam" id="TIGR02258">
    <property type="entry name" value="2_5_ligase"/>
    <property type="match status" value="1"/>
</dbReference>
<evidence type="ECO:0000256" key="1">
    <source>
        <dbReference type="HAMAP-Rule" id="MF_01940"/>
    </source>
</evidence>
<comment type="function">
    <text evidence="1">Hydrolyzes RNA 2',3'-cyclic phosphodiester to an RNA 2'-phosphomonoester.</text>
</comment>
<dbReference type="RefSeq" id="WP_077808301.1">
    <property type="nucleotide sequence ID" value="NZ_BJXS01000008.1"/>
</dbReference>
<dbReference type="Gene3D" id="3.90.1140.10">
    <property type="entry name" value="Cyclic phosphodiesterase"/>
    <property type="match status" value="1"/>
</dbReference>
<evidence type="ECO:0000313" key="3">
    <source>
        <dbReference type="Proteomes" id="UP000188604"/>
    </source>
</evidence>
<dbReference type="AlphaFoldDB" id="A0A1U9KUB7"/>
<comment type="caution">
    <text evidence="1">Lacks conserved residue(s) required for the propagation of feature annotation.</text>
</comment>
<dbReference type="PANTHER" id="PTHR35561">
    <property type="entry name" value="RNA 2',3'-CYCLIC PHOSPHODIESTERASE"/>
    <property type="match status" value="1"/>
</dbReference>
<dbReference type="PANTHER" id="PTHR35561:SF1">
    <property type="entry name" value="RNA 2',3'-CYCLIC PHOSPHODIESTERASE"/>
    <property type="match status" value="1"/>
</dbReference>